<dbReference type="AlphaFoldDB" id="A0A4Y7T6K7"/>
<evidence type="ECO:0000313" key="2">
    <source>
        <dbReference type="EMBL" id="TEB29807.1"/>
    </source>
</evidence>
<gene>
    <name evidence="2" type="ORF">FA13DRAFT_596068</name>
</gene>
<accession>A0A4Y7T6K7</accession>
<keyword evidence="3" id="KW-1185">Reference proteome</keyword>
<protein>
    <submittedName>
        <fullName evidence="2">Uncharacterized protein</fullName>
    </submittedName>
</protein>
<proteinExistence type="predicted"/>
<feature type="compositionally biased region" description="Low complexity" evidence="1">
    <location>
        <begin position="30"/>
        <end position="46"/>
    </location>
</feature>
<evidence type="ECO:0000256" key="1">
    <source>
        <dbReference type="SAM" id="MobiDB-lite"/>
    </source>
</evidence>
<reference evidence="2 3" key="1">
    <citation type="journal article" date="2019" name="Nat. Ecol. Evol.">
        <title>Megaphylogeny resolves global patterns of mushroom evolution.</title>
        <authorList>
            <person name="Varga T."/>
            <person name="Krizsan K."/>
            <person name="Foldi C."/>
            <person name="Dima B."/>
            <person name="Sanchez-Garcia M."/>
            <person name="Sanchez-Ramirez S."/>
            <person name="Szollosi G.J."/>
            <person name="Szarkandi J.G."/>
            <person name="Papp V."/>
            <person name="Albert L."/>
            <person name="Andreopoulos W."/>
            <person name="Angelini C."/>
            <person name="Antonin V."/>
            <person name="Barry K.W."/>
            <person name="Bougher N.L."/>
            <person name="Buchanan P."/>
            <person name="Buyck B."/>
            <person name="Bense V."/>
            <person name="Catcheside P."/>
            <person name="Chovatia M."/>
            <person name="Cooper J."/>
            <person name="Damon W."/>
            <person name="Desjardin D."/>
            <person name="Finy P."/>
            <person name="Geml J."/>
            <person name="Haridas S."/>
            <person name="Hughes K."/>
            <person name="Justo A."/>
            <person name="Karasinski D."/>
            <person name="Kautmanova I."/>
            <person name="Kiss B."/>
            <person name="Kocsube S."/>
            <person name="Kotiranta H."/>
            <person name="LaButti K.M."/>
            <person name="Lechner B.E."/>
            <person name="Liimatainen K."/>
            <person name="Lipzen A."/>
            <person name="Lukacs Z."/>
            <person name="Mihaltcheva S."/>
            <person name="Morgado L.N."/>
            <person name="Niskanen T."/>
            <person name="Noordeloos M.E."/>
            <person name="Ohm R.A."/>
            <person name="Ortiz-Santana B."/>
            <person name="Ovrebo C."/>
            <person name="Racz N."/>
            <person name="Riley R."/>
            <person name="Savchenko A."/>
            <person name="Shiryaev A."/>
            <person name="Soop K."/>
            <person name="Spirin V."/>
            <person name="Szebenyi C."/>
            <person name="Tomsovsky M."/>
            <person name="Tulloss R.E."/>
            <person name="Uehling J."/>
            <person name="Grigoriev I.V."/>
            <person name="Vagvolgyi C."/>
            <person name="Papp T."/>
            <person name="Martin F.M."/>
            <person name="Miettinen O."/>
            <person name="Hibbett D.S."/>
            <person name="Nagy L.G."/>
        </authorList>
    </citation>
    <scope>NUCLEOTIDE SEQUENCE [LARGE SCALE GENOMIC DNA]</scope>
    <source>
        <strain evidence="2 3">FP101781</strain>
    </source>
</reference>
<evidence type="ECO:0000313" key="3">
    <source>
        <dbReference type="Proteomes" id="UP000298030"/>
    </source>
</evidence>
<sequence>MRSTFRSTFSPKPSPFSSLPPLTSPPPFRALPYLLPRRPRTNPTSPNQVAKVLDTHPSSKKVIYQSALESGLRPSLAQFIRGL</sequence>
<feature type="compositionally biased region" description="Low complexity" evidence="1">
    <location>
        <begin position="1"/>
        <end position="21"/>
    </location>
</feature>
<dbReference type="EMBL" id="QPFP01000025">
    <property type="protein sequence ID" value="TEB29807.1"/>
    <property type="molecule type" value="Genomic_DNA"/>
</dbReference>
<name>A0A4Y7T6K7_COPMI</name>
<organism evidence="2 3">
    <name type="scientific">Coprinellus micaceus</name>
    <name type="common">Glistening ink-cap mushroom</name>
    <name type="synonym">Coprinus micaceus</name>
    <dbReference type="NCBI Taxonomy" id="71717"/>
    <lineage>
        <taxon>Eukaryota</taxon>
        <taxon>Fungi</taxon>
        <taxon>Dikarya</taxon>
        <taxon>Basidiomycota</taxon>
        <taxon>Agaricomycotina</taxon>
        <taxon>Agaricomycetes</taxon>
        <taxon>Agaricomycetidae</taxon>
        <taxon>Agaricales</taxon>
        <taxon>Agaricineae</taxon>
        <taxon>Psathyrellaceae</taxon>
        <taxon>Coprinellus</taxon>
    </lineage>
</organism>
<dbReference type="Proteomes" id="UP000298030">
    <property type="component" value="Unassembled WGS sequence"/>
</dbReference>
<comment type="caution">
    <text evidence="2">The sequence shown here is derived from an EMBL/GenBank/DDBJ whole genome shotgun (WGS) entry which is preliminary data.</text>
</comment>
<feature type="region of interest" description="Disordered" evidence="1">
    <location>
        <begin position="1"/>
        <end position="51"/>
    </location>
</feature>